<dbReference type="InterPro" id="IPR021529">
    <property type="entry name" value="DUF2798"/>
</dbReference>
<keyword evidence="1" id="KW-1133">Transmembrane helix</keyword>
<dbReference type="EMBL" id="QLIX01000023">
    <property type="protein sequence ID" value="RAI56959.1"/>
    <property type="molecule type" value="Genomic_DNA"/>
</dbReference>
<reference evidence="3" key="1">
    <citation type="submission" date="2018-06" db="EMBL/GenBank/DDBJ databases">
        <authorList>
            <person name="Khan S.A."/>
        </authorList>
    </citation>
    <scope>NUCLEOTIDE SEQUENCE [LARGE SCALE GENOMIC DNA]</scope>
    <source>
        <strain evidence="3">DB-1506</strain>
    </source>
</reference>
<keyword evidence="1" id="KW-0812">Transmembrane</keyword>
<name>A0A327M2H3_9PROT</name>
<accession>A0A327M2H3</accession>
<sequence length="84" mass="9255">MPLPRPRKLPPRYGMVVVPFLLSVMMTFIVSGISTLRALGPGPEFLRAWPAAWMVSWLVAFPVLLVVLPAVRRLAALVVAPPPR</sequence>
<feature type="transmembrane region" description="Helical" evidence="1">
    <location>
        <begin position="12"/>
        <end position="36"/>
    </location>
</feature>
<dbReference type="Pfam" id="PF11391">
    <property type="entry name" value="DUF2798"/>
    <property type="match status" value="1"/>
</dbReference>
<keyword evidence="3" id="KW-1185">Reference proteome</keyword>
<comment type="caution">
    <text evidence="2">The sequence shown here is derived from an EMBL/GenBank/DDBJ whole genome shotgun (WGS) entry which is preliminary data.</text>
</comment>
<proteinExistence type="predicted"/>
<gene>
    <name evidence="2" type="ORF">DOO78_21630</name>
</gene>
<dbReference type="AlphaFoldDB" id="A0A327M2H3"/>
<evidence type="ECO:0000313" key="2">
    <source>
        <dbReference type="EMBL" id="RAI56959.1"/>
    </source>
</evidence>
<evidence type="ECO:0000256" key="1">
    <source>
        <dbReference type="SAM" id="Phobius"/>
    </source>
</evidence>
<feature type="transmembrane region" description="Helical" evidence="1">
    <location>
        <begin position="48"/>
        <end position="68"/>
    </location>
</feature>
<dbReference type="RefSeq" id="WP_111471960.1">
    <property type="nucleotide sequence ID" value="NZ_QLIX01000023.1"/>
</dbReference>
<organism evidence="2 3">
    <name type="scientific">Roseicella frigidaeris</name>
    <dbReference type="NCBI Taxonomy" id="2230885"/>
    <lineage>
        <taxon>Bacteria</taxon>
        <taxon>Pseudomonadati</taxon>
        <taxon>Pseudomonadota</taxon>
        <taxon>Alphaproteobacteria</taxon>
        <taxon>Acetobacterales</taxon>
        <taxon>Roseomonadaceae</taxon>
        <taxon>Roseicella</taxon>
    </lineage>
</organism>
<evidence type="ECO:0008006" key="4">
    <source>
        <dbReference type="Google" id="ProtNLM"/>
    </source>
</evidence>
<dbReference type="OrthoDB" id="7284259at2"/>
<keyword evidence="1" id="KW-0472">Membrane</keyword>
<evidence type="ECO:0000313" key="3">
    <source>
        <dbReference type="Proteomes" id="UP000249065"/>
    </source>
</evidence>
<protein>
    <recommendedName>
        <fullName evidence="4">DUF2798 domain-containing protein</fullName>
    </recommendedName>
</protein>
<dbReference type="Proteomes" id="UP000249065">
    <property type="component" value="Unassembled WGS sequence"/>
</dbReference>